<dbReference type="Proteomes" id="UP000886998">
    <property type="component" value="Unassembled WGS sequence"/>
</dbReference>
<gene>
    <name evidence="1" type="ORF">TNIN_175051</name>
</gene>
<dbReference type="SUPFAM" id="SSF53850">
    <property type="entry name" value="Periplasmic binding protein-like II"/>
    <property type="match status" value="1"/>
</dbReference>
<proteinExistence type="predicted"/>
<dbReference type="Gene3D" id="3.40.190.10">
    <property type="entry name" value="Periplasmic binding protein-like II"/>
    <property type="match status" value="1"/>
</dbReference>
<evidence type="ECO:0000313" key="2">
    <source>
        <dbReference type="Proteomes" id="UP000886998"/>
    </source>
</evidence>
<evidence type="ECO:0000313" key="1">
    <source>
        <dbReference type="EMBL" id="GFY56224.1"/>
    </source>
</evidence>
<sequence length="84" mass="9464">MKSLYIQSRLKVVALTFKNFFTEEKINGKTIIKGVEAKLLECLGEKLNFDFEYFLLSSSESVNSNGTWDGVIGLVQRGEADVRV</sequence>
<keyword evidence="2" id="KW-1185">Reference proteome</keyword>
<dbReference type="AlphaFoldDB" id="A0A8X7C8T8"/>
<evidence type="ECO:0008006" key="3">
    <source>
        <dbReference type="Google" id="ProtNLM"/>
    </source>
</evidence>
<dbReference type="OrthoDB" id="6435855at2759"/>
<dbReference type="EMBL" id="BMAV01010841">
    <property type="protein sequence ID" value="GFY56224.1"/>
    <property type="molecule type" value="Genomic_DNA"/>
</dbReference>
<organism evidence="1 2">
    <name type="scientific">Trichonephila inaurata madagascariensis</name>
    <dbReference type="NCBI Taxonomy" id="2747483"/>
    <lineage>
        <taxon>Eukaryota</taxon>
        <taxon>Metazoa</taxon>
        <taxon>Ecdysozoa</taxon>
        <taxon>Arthropoda</taxon>
        <taxon>Chelicerata</taxon>
        <taxon>Arachnida</taxon>
        <taxon>Araneae</taxon>
        <taxon>Araneomorphae</taxon>
        <taxon>Entelegynae</taxon>
        <taxon>Araneoidea</taxon>
        <taxon>Nephilidae</taxon>
        <taxon>Trichonephila</taxon>
        <taxon>Trichonephila inaurata</taxon>
    </lineage>
</organism>
<name>A0A8X7C8T8_9ARAC</name>
<reference evidence="1" key="1">
    <citation type="submission" date="2020-08" db="EMBL/GenBank/DDBJ databases">
        <title>Multicomponent nature underlies the extraordinary mechanical properties of spider dragline silk.</title>
        <authorList>
            <person name="Kono N."/>
            <person name="Nakamura H."/>
            <person name="Mori M."/>
            <person name="Yoshida Y."/>
            <person name="Ohtoshi R."/>
            <person name="Malay A.D."/>
            <person name="Moran D.A.P."/>
            <person name="Tomita M."/>
            <person name="Numata K."/>
            <person name="Arakawa K."/>
        </authorList>
    </citation>
    <scope>NUCLEOTIDE SEQUENCE</scope>
</reference>
<comment type="caution">
    <text evidence="1">The sequence shown here is derived from an EMBL/GenBank/DDBJ whole genome shotgun (WGS) entry which is preliminary data.</text>
</comment>
<protein>
    <recommendedName>
        <fullName evidence="3">Ionotropic glutamate receptor L-glutamate and glycine-binding domain-containing protein</fullName>
    </recommendedName>
</protein>
<accession>A0A8X7C8T8</accession>